<dbReference type="Proteomes" id="UP000018141">
    <property type="component" value="Unassembled WGS sequence"/>
</dbReference>
<keyword evidence="3 7" id="KW-0812">Transmembrane</keyword>
<proteinExistence type="predicted"/>
<comment type="subcellular location">
    <subcellularLocation>
        <location evidence="1">Cell membrane</location>
        <topology evidence="1">Multi-pass membrane protein</topology>
    </subcellularLocation>
</comment>
<organism evidence="9 10">
    <name type="scientific">Bacteroides pectinophilus CAG:437</name>
    <dbReference type="NCBI Taxonomy" id="1263051"/>
    <lineage>
        <taxon>Bacteria</taxon>
        <taxon>Bacillati</taxon>
        <taxon>Bacillota</taxon>
        <taxon>Clostridia</taxon>
        <taxon>Eubacteriales</taxon>
    </lineage>
</organism>
<feature type="domain" description="Phosphatidic acid phosphatase type 2/haloperoxidase" evidence="8">
    <location>
        <begin position="54"/>
        <end position="162"/>
    </location>
</feature>
<protein>
    <recommendedName>
        <fullName evidence="8">Phosphatidic acid phosphatase type 2/haloperoxidase domain-containing protein</fullName>
    </recommendedName>
</protein>
<evidence type="ECO:0000256" key="7">
    <source>
        <dbReference type="SAM" id="Phobius"/>
    </source>
</evidence>
<evidence type="ECO:0000313" key="9">
    <source>
        <dbReference type="EMBL" id="CDD56024.1"/>
    </source>
</evidence>
<evidence type="ECO:0000313" key="10">
    <source>
        <dbReference type="Proteomes" id="UP000018141"/>
    </source>
</evidence>
<dbReference type="GO" id="GO:0005886">
    <property type="term" value="C:plasma membrane"/>
    <property type="evidence" value="ECO:0007669"/>
    <property type="project" value="UniProtKB-SubCell"/>
</dbReference>
<evidence type="ECO:0000256" key="6">
    <source>
        <dbReference type="ARBA" id="ARBA00023136"/>
    </source>
</evidence>
<dbReference type="Gene3D" id="1.20.144.10">
    <property type="entry name" value="Phosphatidic acid phosphatase type 2/haloperoxidase"/>
    <property type="match status" value="2"/>
</dbReference>
<dbReference type="PANTHER" id="PTHR14969:SF62">
    <property type="entry name" value="DECAPRENYLPHOSPHORYL-5-PHOSPHORIBOSE PHOSPHATASE RV3807C-RELATED"/>
    <property type="match status" value="1"/>
</dbReference>
<evidence type="ECO:0000256" key="3">
    <source>
        <dbReference type="ARBA" id="ARBA00022692"/>
    </source>
</evidence>
<dbReference type="SUPFAM" id="SSF48317">
    <property type="entry name" value="Acid phosphatase/Vanadium-dependent haloperoxidase"/>
    <property type="match status" value="1"/>
</dbReference>
<comment type="caution">
    <text evidence="9">The sequence shown here is derived from an EMBL/GenBank/DDBJ whole genome shotgun (WGS) entry which is preliminary data.</text>
</comment>
<feature type="transmembrane region" description="Helical" evidence="7">
    <location>
        <begin position="147"/>
        <end position="174"/>
    </location>
</feature>
<feature type="transmembrane region" description="Helical" evidence="7">
    <location>
        <begin position="25"/>
        <end position="46"/>
    </location>
</feature>
<dbReference type="PANTHER" id="PTHR14969">
    <property type="entry name" value="SPHINGOSINE-1-PHOSPHATE PHOSPHOHYDROLASE"/>
    <property type="match status" value="1"/>
</dbReference>
<keyword evidence="6 7" id="KW-0472">Membrane</keyword>
<dbReference type="EMBL" id="CBHH010000024">
    <property type="protein sequence ID" value="CDD56024.1"/>
    <property type="molecule type" value="Genomic_DNA"/>
</dbReference>
<feature type="transmembrane region" description="Helical" evidence="7">
    <location>
        <begin position="53"/>
        <end position="71"/>
    </location>
</feature>
<feature type="transmembrane region" description="Helical" evidence="7">
    <location>
        <begin position="122"/>
        <end position="141"/>
    </location>
</feature>
<dbReference type="Pfam" id="PF01569">
    <property type="entry name" value="PAP2"/>
    <property type="match status" value="1"/>
</dbReference>
<dbReference type="AlphaFoldDB" id="R7AKL0"/>
<dbReference type="GO" id="GO:0016787">
    <property type="term" value="F:hydrolase activity"/>
    <property type="evidence" value="ECO:0007669"/>
    <property type="project" value="UniProtKB-KW"/>
</dbReference>
<sequence length="179" mass="19599">MAWELSLLHWFESIHTPVLDTIMKAITLLGNAGIFWILLTVAFLCFKQTRRCGLAMALSLVFSLIFTNIIIKPLVMRPRPFWIDPSFNLLVTAPTDFSFPSGHSSASFAGAVACLTQDRKKGVILVILAALIAVSRMYLTVHFPTDVLAGTILGIIYGIAGGKLCNIITAHIAARRQAK</sequence>
<evidence type="ECO:0000256" key="2">
    <source>
        <dbReference type="ARBA" id="ARBA00022475"/>
    </source>
</evidence>
<name>R7AKL0_9FIRM</name>
<feature type="transmembrane region" description="Helical" evidence="7">
    <location>
        <begin position="97"/>
        <end position="115"/>
    </location>
</feature>
<dbReference type="InterPro" id="IPR000326">
    <property type="entry name" value="PAP2/HPO"/>
</dbReference>
<evidence type="ECO:0000256" key="5">
    <source>
        <dbReference type="ARBA" id="ARBA00022989"/>
    </source>
</evidence>
<evidence type="ECO:0000256" key="1">
    <source>
        <dbReference type="ARBA" id="ARBA00004651"/>
    </source>
</evidence>
<keyword evidence="5 7" id="KW-1133">Transmembrane helix</keyword>
<dbReference type="SMART" id="SM00014">
    <property type="entry name" value="acidPPc"/>
    <property type="match status" value="1"/>
</dbReference>
<keyword evidence="4" id="KW-0378">Hydrolase</keyword>
<evidence type="ECO:0000256" key="4">
    <source>
        <dbReference type="ARBA" id="ARBA00022801"/>
    </source>
</evidence>
<dbReference type="InterPro" id="IPR036938">
    <property type="entry name" value="PAP2/HPO_sf"/>
</dbReference>
<gene>
    <name evidence="9" type="ORF">BN656_00691</name>
</gene>
<evidence type="ECO:0000259" key="8">
    <source>
        <dbReference type="SMART" id="SM00014"/>
    </source>
</evidence>
<accession>R7AKL0</accession>
<keyword evidence="2" id="KW-1003">Cell membrane</keyword>
<dbReference type="CDD" id="cd03392">
    <property type="entry name" value="PAP2_like_2"/>
    <property type="match status" value="1"/>
</dbReference>
<reference evidence="9" key="1">
    <citation type="submission" date="2012-11" db="EMBL/GenBank/DDBJ databases">
        <title>Dependencies among metagenomic species, viruses, plasmids and units of genetic variation.</title>
        <authorList>
            <person name="Nielsen H.B."/>
            <person name="Almeida M."/>
            <person name="Juncker A.S."/>
            <person name="Rasmussen S."/>
            <person name="Li J."/>
            <person name="Sunagawa S."/>
            <person name="Plichta D."/>
            <person name="Gautier L."/>
            <person name="Le Chatelier E."/>
            <person name="Peletier E."/>
            <person name="Bonde I."/>
            <person name="Nielsen T."/>
            <person name="Manichanh C."/>
            <person name="Arumugam M."/>
            <person name="Batto J."/>
            <person name="Santos M.B.Q.D."/>
            <person name="Blom N."/>
            <person name="Borruel N."/>
            <person name="Burgdorf K.S."/>
            <person name="Boumezbeur F."/>
            <person name="Casellas F."/>
            <person name="Dore J."/>
            <person name="Guarner F."/>
            <person name="Hansen T."/>
            <person name="Hildebrand F."/>
            <person name="Kaas R.S."/>
            <person name="Kennedy S."/>
            <person name="Kristiansen K."/>
            <person name="Kultima J.R."/>
            <person name="Leonard P."/>
            <person name="Levenez F."/>
            <person name="Lund O."/>
            <person name="Moumen B."/>
            <person name="Le Paslier D."/>
            <person name="Pons N."/>
            <person name="Pedersen O."/>
            <person name="Prifti E."/>
            <person name="Qin J."/>
            <person name="Raes J."/>
            <person name="Tap J."/>
            <person name="Tims S."/>
            <person name="Ussery D.W."/>
            <person name="Yamada T."/>
            <person name="MetaHit consortium"/>
            <person name="Renault P."/>
            <person name="Sicheritz-Ponten T."/>
            <person name="Bork P."/>
            <person name="Wang J."/>
            <person name="Brunak S."/>
            <person name="Ehrlich S.D."/>
        </authorList>
    </citation>
    <scope>NUCLEOTIDE SEQUENCE [LARGE SCALE GENOMIC DNA]</scope>
</reference>